<dbReference type="EMBL" id="AMFJ01000607">
    <property type="protein sequence ID" value="EKE26988.1"/>
    <property type="molecule type" value="Genomic_DNA"/>
</dbReference>
<proteinExistence type="predicted"/>
<keyword evidence="1" id="KW-0472">Membrane</keyword>
<feature type="transmembrane region" description="Helical" evidence="1">
    <location>
        <begin position="173"/>
        <end position="190"/>
    </location>
</feature>
<feature type="transmembrane region" description="Helical" evidence="1">
    <location>
        <begin position="81"/>
        <end position="104"/>
    </location>
</feature>
<keyword evidence="1" id="KW-0812">Transmembrane</keyword>
<feature type="transmembrane region" description="Helical" evidence="1">
    <location>
        <begin position="402"/>
        <end position="423"/>
    </location>
</feature>
<reference evidence="2" key="1">
    <citation type="journal article" date="2012" name="Science">
        <title>Fermentation, hydrogen, and sulfur metabolism in multiple uncultivated bacterial phyla.</title>
        <authorList>
            <person name="Wrighton K.C."/>
            <person name="Thomas B.C."/>
            <person name="Sharon I."/>
            <person name="Miller C.S."/>
            <person name="Castelle C.J."/>
            <person name="VerBerkmoes N.C."/>
            <person name="Wilkins M.J."/>
            <person name="Hettich R.L."/>
            <person name="Lipton M.S."/>
            <person name="Williams K.H."/>
            <person name="Long P.E."/>
            <person name="Banfield J.F."/>
        </authorList>
    </citation>
    <scope>NUCLEOTIDE SEQUENCE [LARGE SCALE GENOMIC DNA]</scope>
</reference>
<gene>
    <name evidence="2" type="ORF">ACD_4C00091G0002</name>
</gene>
<feature type="transmembrane region" description="Helical" evidence="1">
    <location>
        <begin position="309"/>
        <end position="332"/>
    </location>
</feature>
<sequence length="523" mass="60713">MSNYVSVESSFDETRRKNFFHYWFISSFVWMCFHFTLVFFFLLQLKSPLVVWIFLWLWNLVSFLVDSPVWVLQKYFSAKKIFIASASFMLVVAVIFLYFIWSAWTVDMTLPKDILSKTMLDKVIGSIPNLLLLIISVVLYWIIKELSDVTSLSYIMNNADPSEYAELLSKNNIFSGLGCLAWLVLSWVILAFNSFIAVSILVAIVSFFIVFIIKYFDNSNDSINFNINDIKKLKLISPKETIESVKQYAVTKVTRTDFSQVAQNMKFIFLKPMELKKTVDFKEIKATAIADLKSFQNILFRAPYSYKLIIVWLIVTLFWFWDTFVTTFLIDFLNNVLAKDKDNFIAQLMTWYVFIALLAIPAYWAQIPLIWLSKKIWVFTVTLVWVLISWVSVIFFGFFHTFVMVLILWILNSLWYAAAMPLAQSDFSDEYNQVYANKNNLSEIDSNASSAPLKMVLNLANVVGLVIGWALVTIVWYTWTFMVFWLILIGLFVVSIIKKSEWNLDGTVSSNENADMAKEPAIQ</sequence>
<feature type="transmembrane region" description="Helical" evidence="1">
    <location>
        <begin position="196"/>
        <end position="216"/>
    </location>
</feature>
<feature type="transmembrane region" description="Helical" evidence="1">
    <location>
        <begin position="124"/>
        <end position="143"/>
    </location>
</feature>
<dbReference type="InterPro" id="IPR036259">
    <property type="entry name" value="MFS_trans_sf"/>
</dbReference>
<feature type="transmembrane region" description="Helical" evidence="1">
    <location>
        <begin position="344"/>
        <end position="364"/>
    </location>
</feature>
<evidence type="ECO:0000313" key="2">
    <source>
        <dbReference type="EMBL" id="EKE26988.1"/>
    </source>
</evidence>
<feature type="transmembrane region" description="Helical" evidence="1">
    <location>
        <begin position="20"/>
        <end position="43"/>
    </location>
</feature>
<feature type="transmembrane region" description="Helical" evidence="1">
    <location>
        <begin position="478"/>
        <end position="497"/>
    </location>
</feature>
<dbReference type="SUPFAM" id="SSF103473">
    <property type="entry name" value="MFS general substrate transporter"/>
    <property type="match status" value="1"/>
</dbReference>
<keyword evidence="1" id="KW-1133">Transmembrane helix</keyword>
<protein>
    <submittedName>
        <fullName evidence="2">Uncharacterized protein</fullName>
    </submittedName>
</protein>
<feature type="transmembrane region" description="Helical" evidence="1">
    <location>
        <begin position="376"/>
        <end position="396"/>
    </location>
</feature>
<accession>K2FVJ9</accession>
<comment type="caution">
    <text evidence="2">The sequence shown here is derived from an EMBL/GenBank/DDBJ whole genome shotgun (WGS) entry which is preliminary data.</text>
</comment>
<feature type="transmembrane region" description="Helical" evidence="1">
    <location>
        <begin position="49"/>
        <end position="69"/>
    </location>
</feature>
<name>K2FVJ9_9BACT</name>
<organism evidence="2">
    <name type="scientific">uncultured bacterium</name>
    <name type="common">gcode 4</name>
    <dbReference type="NCBI Taxonomy" id="1234023"/>
    <lineage>
        <taxon>Bacteria</taxon>
        <taxon>environmental samples</taxon>
    </lineage>
</organism>
<evidence type="ECO:0000256" key="1">
    <source>
        <dbReference type="SAM" id="Phobius"/>
    </source>
</evidence>
<dbReference type="AlphaFoldDB" id="K2FVJ9"/>